<dbReference type="EMBL" id="JABSTU010000004">
    <property type="protein sequence ID" value="KAH8033895.1"/>
    <property type="molecule type" value="Genomic_DNA"/>
</dbReference>
<feature type="compositionally biased region" description="Polar residues" evidence="1">
    <location>
        <begin position="116"/>
        <end position="125"/>
    </location>
</feature>
<evidence type="ECO:0000313" key="3">
    <source>
        <dbReference type="Proteomes" id="UP000821866"/>
    </source>
</evidence>
<organism evidence="2 3">
    <name type="scientific">Rhipicephalus microplus</name>
    <name type="common">Cattle tick</name>
    <name type="synonym">Boophilus microplus</name>
    <dbReference type="NCBI Taxonomy" id="6941"/>
    <lineage>
        <taxon>Eukaryota</taxon>
        <taxon>Metazoa</taxon>
        <taxon>Ecdysozoa</taxon>
        <taxon>Arthropoda</taxon>
        <taxon>Chelicerata</taxon>
        <taxon>Arachnida</taxon>
        <taxon>Acari</taxon>
        <taxon>Parasitiformes</taxon>
        <taxon>Ixodida</taxon>
        <taxon>Ixodoidea</taxon>
        <taxon>Ixodidae</taxon>
        <taxon>Rhipicephalinae</taxon>
        <taxon>Rhipicephalus</taxon>
        <taxon>Boophilus</taxon>
    </lineage>
</organism>
<keyword evidence="3" id="KW-1185">Reference proteome</keyword>
<comment type="caution">
    <text evidence="2">The sequence shown here is derived from an EMBL/GenBank/DDBJ whole genome shotgun (WGS) entry which is preliminary data.</text>
</comment>
<feature type="compositionally biased region" description="Acidic residues" evidence="1">
    <location>
        <begin position="175"/>
        <end position="184"/>
    </location>
</feature>
<sequence>MRRQCLHTPSVKQWAIEKGRAHDYSLGAAQDGEPRYLLRLLMAPQPTNALRASSSLCGGMHQTGATGCAGRLPKQIKSGYPHGFKPKTEEKHKQARAPKSSPKKAAKPEPKKSQAGLSTNVNSLNGAVFGPFPSSSPTKTTPKQQAGELRRQNQIPARKTRKLEVKQPRWSETEQGADVEDGDDGSSVTSCFTRVSRQGADTVVGSVSTARHSGCLESLERETEQLEERVAALPNQIISAVRECFQNMFMTVLTQALSEIVTQICESVLEAVRPSISTQIKTTPEYEPPPLKRKTASRQADKESFSVLAHGVPVRFLP</sequence>
<feature type="region of interest" description="Disordered" evidence="1">
    <location>
        <begin position="280"/>
        <end position="299"/>
    </location>
</feature>
<feature type="compositionally biased region" description="Basic residues" evidence="1">
    <location>
        <begin position="93"/>
        <end position="105"/>
    </location>
</feature>
<feature type="compositionally biased region" description="Basic and acidic residues" evidence="1">
    <location>
        <begin position="162"/>
        <end position="172"/>
    </location>
</feature>
<gene>
    <name evidence="2" type="ORF">HPB51_017345</name>
</gene>
<reference evidence="2" key="1">
    <citation type="journal article" date="2020" name="Cell">
        <title>Large-Scale Comparative Analyses of Tick Genomes Elucidate Their Genetic Diversity and Vector Capacities.</title>
        <authorList>
            <consortium name="Tick Genome and Microbiome Consortium (TIGMIC)"/>
            <person name="Jia N."/>
            <person name="Wang J."/>
            <person name="Shi W."/>
            <person name="Du L."/>
            <person name="Sun Y."/>
            <person name="Zhan W."/>
            <person name="Jiang J.F."/>
            <person name="Wang Q."/>
            <person name="Zhang B."/>
            <person name="Ji P."/>
            <person name="Bell-Sakyi L."/>
            <person name="Cui X.M."/>
            <person name="Yuan T.T."/>
            <person name="Jiang B.G."/>
            <person name="Yang W.F."/>
            <person name="Lam T.T."/>
            <person name="Chang Q.C."/>
            <person name="Ding S.J."/>
            <person name="Wang X.J."/>
            <person name="Zhu J.G."/>
            <person name="Ruan X.D."/>
            <person name="Zhao L."/>
            <person name="Wei J.T."/>
            <person name="Ye R.Z."/>
            <person name="Que T.C."/>
            <person name="Du C.H."/>
            <person name="Zhou Y.H."/>
            <person name="Cheng J.X."/>
            <person name="Dai P.F."/>
            <person name="Guo W.B."/>
            <person name="Han X.H."/>
            <person name="Huang E.J."/>
            <person name="Li L.F."/>
            <person name="Wei W."/>
            <person name="Gao Y.C."/>
            <person name="Liu J.Z."/>
            <person name="Shao H.Z."/>
            <person name="Wang X."/>
            <person name="Wang C.C."/>
            <person name="Yang T.C."/>
            <person name="Huo Q.B."/>
            <person name="Li W."/>
            <person name="Chen H.Y."/>
            <person name="Chen S.E."/>
            <person name="Zhou L.G."/>
            <person name="Ni X.B."/>
            <person name="Tian J.H."/>
            <person name="Sheng Y."/>
            <person name="Liu T."/>
            <person name="Pan Y.S."/>
            <person name="Xia L.Y."/>
            <person name="Li J."/>
            <person name="Zhao F."/>
            <person name="Cao W.C."/>
        </authorList>
    </citation>
    <scope>NUCLEOTIDE SEQUENCE</scope>
    <source>
        <strain evidence="2">Rmic-2018</strain>
    </source>
</reference>
<accession>A0A9J6EI16</accession>
<evidence type="ECO:0000313" key="2">
    <source>
        <dbReference type="EMBL" id="KAH8033895.1"/>
    </source>
</evidence>
<protein>
    <submittedName>
        <fullName evidence="2">Uncharacterized protein</fullName>
    </submittedName>
</protein>
<dbReference type="AlphaFoldDB" id="A0A9J6EI16"/>
<evidence type="ECO:0000256" key="1">
    <source>
        <dbReference type="SAM" id="MobiDB-lite"/>
    </source>
</evidence>
<reference evidence="2" key="2">
    <citation type="submission" date="2021-09" db="EMBL/GenBank/DDBJ databases">
        <authorList>
            <person name="Jia N."/>
            <person name="Wang J."/>
            <person name="Shi W."/>
            <person name="Du L."/>
            <person name="Sun Y."/>
            <person name="Zhan W."/>
            <person name="Jiang J."/>
            <person name="Wang Q."/>
            <person name="Zhang B."/>
            <person name="Ji P."/>
            <person name="Sakyi L.B."/>
            <person name="Cui X."/>
            <person name="Yuan T."/>
            <person name="Jiang B."/>
            <person name="Yang W."/>
            <person name="Lam T.T.-Y."/>
            <person name="Chang Q."/>
            <person name="Ding S."/>
            <person name="Wang X."/>
            <person name="Zhu J."/>
            <person name="Ruan X."/>
            <person name="Zhao L."/>
            <person name="Wei J."/>
            <person name="Que T."/>
            <person name="Du C."/>
            <person name="Cheng J."/>
            <person name="Dai P."/>
            <person name="Han X."/>
            <person name="Huang E."/>
            <person name="Gao Y."/>
            <person name="Liu J."/>
            <person name="Shao H."/>
            <person name="Ye R."/>
            <person name="Li L."/>
            <person name="Wei W."/>
            <person name="Wang X."/>
            <person name="Wang C."/>
            <person name="Huo Q."/>
            <person name="Li W."/>
            <person name="Guo W."/>
            <person name="Chen H."/>
            <person name="Chen S."/>
            <person name="Zhou L."/>
            <person name="Zhou L."/>
            <person name="Ni X."/>
            <person name="Tian J."/>
            <person name="Zhou Y."/>
            <person name="Sheng Y."/>
            <person name="Liu T."/>
            <person name="Pan Y."/>
            <person name="Xia L."/>
            <person name="Li J."/>
            <person name="Zhao F."/>
            <person name="Cao W."/>
        </authorList>
    </citation>
    <scope>NUCLEOTIDE SEQUENCE</scope>
    <source>
        <strain evidence="2">Rmic-2018</strain>
        <tissue evidence="2">Larvae</tissue>
    </source>
</reference>
<feature type="region of interest" description="Disordered" evidence="1">
    <location>
        <begin position="65"/>
        <end position="187"/>
    </location>
</feature>
<name>A0A9J6EI16_RHIMP</name>
<feature type="compositionally biased region" description="Low complexity" evidence="1">
    <location>
        <begin position="133"/>
        <end position="143"/>
    </location>
</feature>
<dbReference type="Proteomes" id="UP000821866">
    <property type="component" value="Chromosome 2"/>
</dbReference>
<proteinExistence type="predicted"/>